<dbReference type="Pfam" id="PF10145">
    <property type="entry name" value="PhageMin_Tail"/>
    <property type="match status" value="1"/>
</dbReference>
<feature type="transmembrane region" description="Helical" evidence="4">
    <location>
        <begin position="759"/>
        <end position="788"/>
    </location>
</feature>
<feature type="transmembrane region" description="Helical" evidence="4">
    <location>
        <begin position="603"/>
        <end position="628"/>
    </location>
</feature>
<protein>
    <submittedName>
        <fullName evidence="7">Tape measure protein</fullName>
    </submittedName>
</protein>
<keyword evidence="8" id="KW-1185">Reference proteome</keyword>
<evidence type="ECO:0000259" key="5">
    <source>
        <dbReference type="Pfam" id="PF10145"/>
    </source>
</evidence>
<organism evidence="7 8">
    <name type="scientific">Rhodococcus phage Mbo2</name>
    <dbReference type="NCBI Taxonomy" id="2936911"/>
    <lineage>
        <taxon>Viruses</taxon>
        <taxon>Duplodnaviria</taxon>
        <taxon>Heunggongvirae</taxon>
        <taxon>Uroviricota</taxon>
        <taxon>Caudoviricetes</taxon>
        <taxon>Caudoviricetes incertae sedis</taxon>
        <taxon>Mboduovirus</taxon>
        <taxon>Mboduovirus mbo2</taxon>
    </lineage>
</organism>
<keyword evidence="2" id="KW-1188">Viral release from host cell</keyword>
<dbReference type="InterPro" id="IPR010090">
    <property type="entry name" value="Phage_tape_meas"/>
</dbReference>
<evidence type="ECO:0000256" key="1">
    <source>
        <dbReference type="ARBA" id="ARBA00022465"/>
    </source>
</evidence>
<evidence type="ECO:0000313" key="8">
    <source>
        <dbReference type="Proteomes" id="UP001057233"/>
    </source>
</evidence>
<dbReference type="NCBIfam" id="TIGR01760">
    <property type="entry name" value="tape_meas_TP901"/>
    <property type="match status" value="1"/>
</dbReference>
<accession>A0A9E7ISA9</accession>
<feature type="coiled-coil region" evidence="3">
    <location>
        <begin position="1080"/>
        <end position="1114"/>
    </location>
</feature>
<dbReference type="Proteomes" id="UP001057233">
    <property type="component" value="Segment"/>
</dbReference>
<gene>
    <name evidence="7" type="ORF">Mbo2_022</name>
</gene>
<feature type="coiled-coil region" evidence="3">
    <location>
        <begin position="975"/>
        <end position="1016"/>
    </location>
</feature>
<dbReference type="InterPro" id="IPR058593">
    <property type="entry name" value="ARB_07466-like_C"/>
</dbReference>
<feature type="domain" description="ARB-07466-like C-terminal" evidence="6">
    <location>
        <begin position="2089"/>
        <end position="2186"/>
    </location>
</feature>
<keyword evidence="4" id="KW-0472">Membrane</keyword>
<proteinExistence type="predicted"/>
<evidence type="ECO:0000256" key="3">
    <source>
        <dbReference type="SAM" id="Coils"/>
    </source>
</evidence>
<feature type="coiled-coil region" evidence="3">
    <location>
        <begin position="1225"/>
        <end position="1301"/>
    </location>
</feature>
<dbReference type="EMBL" id="ON191531">
    <property type="protein sequence ID" value="URG17392.1"/>
    <property type="molecule type" value="Genomic_DNA"/>
</dbReference>
<name>A0A9E7ISA9_9CAUD</name>
<sequence length="2760" mass="291040">MTQAEINILIRARAKEARVVLQAVAKDLAKVSAAGANAGGVLDALSGAAAGYKVNMGGASKAAADLAAALSLINKSGGTAAKHILNLGAAAELALPVTASLSKSVNGLSLSMERLAGTAGLATTALRGYTAAVKGAQAASAASAAGSAASGNAARNSAAQLATLGSSAMQAASGQRALGAGSSAAASGMGSAAAAASGAAAAAGSAGAATEDLDNKTRRGRVSMANFGQGLWDVSDKLRRAGSQAQWTGRQLSVMFTAPTALLVGMGTKWALEYEAAFTRIKKVYNGNIEDLGGAGPEFTGSKFDRFFTALSNKMGYSREEIAGVAADLAQAGMQGAQLAKATQLVTEFSIVGDQDLEKSTTDLISVMAQYKLSADEMAKAIHTLNAISNETPVGMADLTNGFTRTASVAREAGVDVRHLGAFIAALTPAAGSAAVTSNGLKSIFTRLLTPTKEAAEMLALVGINTEDVAWTSKNAVERLAELSGKFEGLSQQQKFDLAKPFAGLYQINKFVALMDDLSSAQGNYAKALRATESPEKSFATYQTELTRFLQSNPQKLKIAWQNIKNSIADAIIPLVPHIVWLAQSLAKLTKKFSELSPTTQKFIIYAMLALAAVGPLAMLFGSLAILVGSLGKTIFWLGTIFGGLGKAVGFLLKPVGMILTRLTGLSWAAGNVGTSFSIMARGIGGALKTVPGQIMAVVRQFGMIFTGGATAKWAVAVENALFRMLGGIARFAGVASRFLAQAFVDLAPFLLRVVVPRLAAAAGVLAGVFTGPIGWAILGLISLIAMFPKQTWAIVKSTGMHLAQPFIWGYQVAVKVFQGLIKLTTDALTKIRDIMRQVGGDDDVPMLAKPFVVGVKVIAGTLAQLPKLVVAVFQAVVRVIQRAAMAVYEAFSYINPFAHHSPSLVENVTGGMSIVKDEFSIMADSVAASTKRAYDSISKFGSATAGLKISAEGIERDKQHETIVKAAPEALPAYENLEAQLPALQAEIDRVTEAIKAQEAVIDSYQDQIDAADKAIDGMRDGLDALQDVADSVSKALDAAKDSLDRYSNAQITGTRAASDAVFENEQAQKRLRLEIMRMEEAGQTIEDVTDKYAKLQGQIESLSAERDTLRLAGAGSDILGTYDSMIADLKAQQGAVATDNLAPIEAAQKALEDLEKRGEKLELENSLKFDPLNRQLDQLKNNTEEMDFNTIASGIRTSRSAVDGLTVAYEAANIAVETQQVAIDAASRARDALAERMDIEKDKLDTLKTAQDDLETALSDVKQAMSDIVSWADTVNEHLEEMKEKAEKAKKAAEDLAGAGDDLAASWAAAGEGDFEVPGGNIENVLDNTDIDSLTQKLTDDVAKMFDDIDIGGAISRFFDRIGDWFKGLPGRFVNWLKECAAAIGREIASWGASVGEWFAGIGSSIGNWFAGLGPQAGDWLSGLGRSIGEWFSRMWDDHIWPTLRDLPGKLAKFIQDLPGELVSALSYIGGWFAGKLVEIIATPFVAAFMVGKKIGEYFSGGGFAEDVAGVKQAVSDFFWNEIVYPVRDAVDGILDFGTRIKNYFLEGQFAADVAGVGIAISNWVTGVGQEIGRFFTETIPNAGRAVRDYFMNGGFAEDIGDIKQSISDFVWNKIIWPVRDTIDGALDFGTRIKDYFLGGAFAADVAEIGIKMWNVGADIIEGLKQGIINKATEIKDAFMRNVVDPFVNGFKYALGIHSPSTVFADFGVNIIEGLWNGISSMGNWIKEKVVGLAKDYVLNPVKDFLGINSPSRVFAEIGGFLGEGLVQGISGSEADVHAASTALAAAAADISATGPVIATSPEQAAAVAASLVPVETAYATTFGSIQTSTLGTLNTTYTTAQTATDAFGAATTTSLATTEANTLAGYAAWGANMTANTVALNANATAQVQAMTSNISALFSAGVTDWTTLAGQMNTNVATQFASLATTMNATFADSIKPMFDSFKPMLEDLTGWFEDTAVNVGTAWDGIKEPVAKPSRFIINDVYNDGIRGAWNSFNTLLGLDLLPEHVAKFADGGPIRGAGTGTSDSILARVANGEHVVTAAEVRGAGGHQAIEAQRAAWRSGLPAFARGGPVDLNAAPWGGGGGESNLKPAAILARRNIHKYWPEIGTIGGYRAQDAYPDHPSGLALDIMTGDPIGTEVNDWLHAQKDALALNYTIWKQFYKPAGGGGNLMEDRGSPTQNHYDHVHALFNANGVAGIQDGGVGSQTVDWATQVRDTIKAKMKAVRDRIPQDLAGAIGGSMLKATDLGEKRLLDFLVPKAEKLTQSSSGVGGVGNAESWRAMATEAMKRQGFAWQNKDQVDAMLRQIMSESTGNPAAIQQVIDVNSGGNEAGGLLQMTPGTYAAHRDPALVDNRFDAWSNMNAALRYYRSAYGDDLTTVWGHGHGYDKGGVLQPTPGGYGTYYNHTGDPEMVLTGSQWDAIYSAADNPVTAKMVEDGVVGGLTRLLGHQPDETLAKATEVALTGANDTWVPLILGSTEQTAMAAEMTAASAQKTETAMEQWTRVGGDIAKQVQSFSTLALEISKAASSQTQDFNTWVPVINAAASFIEGLPDVEATYVPWAGTTQTVTDEMKRQKLANDAANLAKGTYQLFKDVAPSLLKHTAIIGGAVTTLVTQNAPIISAAIAMAPVNPIGAAIMMIPVILQGIFTLLPLIINAIVDIVPTLFGALLNFFNKFMPDSVYAYDSMEAAQDAVVKNETALKSGASAPSFVVPTTNPVTQQNTNETVTINVYGLELPNVTSGADATTLVSNLKTLAAK</sequence>
<keyword evidence="3" id="KW-0175">Coiled coil</keyword>
<feature type="transmembrane region" description="Helical" evidence="4">
    <location>
        <begin position="2652"/>
        <end position="2675"/>
    </location>
</feature>
<feature type="domain" description="Phage tail tape measure protein" evidence="5">
    <location>
        <begin position="310"/>
        <end position="499"/>
    </location>
</feature>
<dbReference type="Gene3D" id="1.10.287.1490">
    <property type="match status" value="1"/>
</dbReference>
<dbReference type="PANTHER" id="PTHR37813">
    <property type="entry name" value="FELS-2 PROPHAGE PROTEIN"/>
    <property type="match status" value="1"/>
</dbReference>
<dbReference type="SUPFAM" id="SSF53955">
    <property type="entry name" value="Lysozyme-like"/>
    <property type="match status" value="1"/>
</dbReference>
<dbReference type="InterPro" id="IPR023346">
    <property type="entry name" value="Lysozyme-like_dom_sf"/>
</dbReference>
<reference evidence="7" key="1">
    <citation type="submission" date="2022-04" db="EMBL/GenBank/DDBJ databases">
        <authorList>
            <person name="Hwangbo M."/>
            <person name="Wang B."/>
            <person name="Gill J.J."/>
            <person name="Chu K.-H."/>
            <person name="Young R."/>
        </authorList>
    </citation>
    <scope>NUCLEOTIDE SEQUENCE</scope>
</reference>
<evidence type="ECO:0000256" key="2">
    <source>
        <dbReference type="ARBA" id="ARBA00022612"/>
    </source>
</evidence>
<keyword evidence="1" id="KW-1245">Viral tail assembly</keyword>
<keyword evidence="4" id="KW-0812">Transmembrane</keyword>
<feature type="transmembrane region" description="Helical" evidence="4">
    <location>
        <begin position="697"/>
        <end position="717"/>
    </location>
</feature>
<dbReference type="GO" id="GO:0098003">
    <property type="term" value="P:viral tail assembly"/>
    <property type="evidence" value="ECO:0007669"/>
    <property type="project" value="UniProtKB-KW"/>
</dbReference>
<keyword evidence="4" id="KW-1133">Transmembrane helix</keyword>
<evidence type="ECO:0000313" key="7">
    <source>
        <dbReference type="EMBL" id="URG17392.1"/>
    </source>
</evidence>
<evidence type="ECO:0000256" key="4">
    <source>
        <dbReference type="SAM" id="Phobius"/>
    </source>
</evidence>
<feature type="transmembrane region" description="Helical" evidence="4">
    <location>
        <begin position="729"/>
        <end position="752"/>
    </location>
</feature>
<evidence type="ECO:0000259" key="6">
    <source>
        <dbReference type="Pfam" id="PF26571"/>
    </source>
</evidence>
<dbReference type="PANTHER" id="PTHR37813:SF1">
    <property type="entry name" value="FELS-2 PROPHAGE PROTEIN"/>
    <property type="match status" value="1"/>
</dbReference>
<feature type="transmembrane region" description="Helical" evidence="4">
    <location>
        <begin position="665"/>
        <end position="685"/>
    </location>
</feature>
<feature type="transmembrane region" description="Helical" evidence="4">
    <location>
        <begin position="635"/>
        <end position="653"/>
    </location>
</feature>
<dbReference type="Pfam" id="PF26571">
    <property type="entry name" value="VldE"/>
    <property type="match status" value="1"/>
</dbReference>